<evidence type="ECO:0000256" key="11">
    <source>
        <dbReference type="PROSITE-ProRule" id="PRU10141"/>
    </source>
</evidence>
<reference evidence="15" key="1">
    <citation type="submission" date="2016-11" db="UniProtKB">
        <authorList>
            <consortium name="WormBaseParasite"/>
        </authorList>
    </citation>
    <scope>IDENTIFICATION</scope>
</reference>
<evidence type="ECO:0000256" key="9">
    <source>
        <dbReference type="ARBA" id="ARBA00022843"/>
    </source>
</evidence>
<dbReference type="Gene3D" id="1.10.510.10">
    <property type="entry name" value="Transferase(Phosphotransferase) domain 1"/>
    <property type="match status" value="1"/>
</dbReference>
<keyword evidence="5 11" id="KW-0547">Nucleotide-binding</keyword>
<evidence type="ECO:0000256" key="5">
    <source>
        <dbReference type="ARBA" id="ARBA00022741"/>
    </source>
</evidence>
<dbReference type="GO" id="GO:0035556">
    <property type="term" value="P:intracellular signal transduction"/>
    <property type="evidence" value="ECO:0007669"/>
    <property type="project" value="TreeGrafter"/>
</dbReference>
<dbReference type="PANTHER" id="PTHR24346:SF102">
    <property type="entry name" value="TESTIS-SPECIFIC SERINE_THREONINE-PROTEIN KINASE 1"/>
    <property type="match status" value="1"/>
</dbReference>
<evidence type="ECO:0000256" key="12">
    <source>
        <dbReference type="RuleBase" id="RU000304"/>
    </source>
</evidence>
<dbReference type="PROSITE" id="PS00108">
    <property type="entry name" value="PROTEIN_KINASE_ST"/>
    <property type="match status" value="1"/>
</dbReference>
<keyword evidence="12" id="KW-0808">Transferase</keyword>
<comment type="similarity">
    <text evidence="12">Belongs to the protein kinase superfamily.</text>
</comment>
<evidence type="ECO:0000256" key="6">
    <source>
        <dbReference type="ARBA" id="ARBA00022782"/>
    </source>
</evidence>
<keyword evidence="10" id="KW-0744">Spermatogenesis</keyword>
<evidence type="ECO:0000256" key="8">
    <source>
        <dbReference type="ARBA" id="ARBA00022842"/>
    </source>
</evidence>
<feature type="binding site" evidence="11">
    <location>
        <position position="49"/>
    </location>
    <ligand>
        <name>ATP</name>
        <dbReference type="ChEBI" id="CHEBI:30616"/>
    </ligand>
</feature>
<dbReference type="GO" id="GO:0050321">
    <property type="term" value="F:tau-protein kinase activity"/>
    <property type="evidence" value="ECO:0007669"/>
    <property type="project" value="TreeGrafter"/>
</dbReference>
<dbReference type="PROSITE" id="PS00107">
    <property type="entry name" value="PROTEIN_KINASE_ATP"/>
    <property type="match status" value="1"/>
</dbReference>
<dbReference type="GO" id="GO:0000226">
    <property type="term" value="P:microtubule cytoskeleton organization"/>
    <property type="evidence" value="ECO:0007669"/>
    <property type="project" value="TreeGrafter"/>
</dbReference>
<keyword evidence="12" id="KW-0723">Serine/threonine-protein kinase</keyword>
<keyword evidence="2" id="KW-0217">Developmental protein</keyword>
<keyword evidence="6" id="KW-0221">Differentiation</keyword>
<dbReference type="AlphaFoldDB" id="A0A1I8BVR3"/>
<dbReference type="WBParaSite" id="MhA1_Contig707.frz3.gene10">
    <property type="protein sequence ID" value="MhA1_Contig707.frz3.gene10"/>
    <property type="gene ID" value="MhA1_Contig707.frz3.gene10"/>
</dbReference>
<name>A0A1I8BVR3_MELHA</name>
<evidence type="ECO:0000256" key="7">
    <source>
        <dbReference type="ARBA" id="ARBA00022840"/>
    </source>
</evidence>
<keyword evidence="14" id="KW-1185">Reference proteome</keyword>
<organism evidence="14 15">
    <name type="scientific">Meloidogyne hapla</name>
    <name type="common">Root-knot nematode worm</name>
    <dbReference type="NCBI Taxonomy" id="6305"/>
    <lineage>
        <taxon>Eukaryota</taxon>
        <taxon>Metazoa</taxon>
        <taxon>Ecdysozoa</taxon>
        <taxon>Nematoda</taxon>
        <taxon>Chromadorea</taxon>
        <taxon>Rhabditida</taxon>
        <taxon>Tylenchina</taxon>
        <taxon>Tylenchomorpha</taxon>
        <taxon>Tylenchoidea</taxon>
        <taxon>Meloidogynidae</taxon>
        <taxon>Meloidogyninae</taxon>
        <taxon>Meloidogyne</taxon>
    </lineage>
</organism>
<evidence type="ECO:0000256" key="10">
    <source>
        <dbReference type="ARBA" id="ARBA00022871"/>
    </source>
</evidence>
<dbReference type="OMA" id="KLNFPWH"/>
<dbReference type="GO" id="GO:0030154">
    <property type="term" value="P:cell differentiation"/>
    <property type="evidence" value="ECO:0007669"/>
    <property type="project" value="UniProtKB-KW"/>
</dbReference>
<keyword evidence="7 11" id="KW-0067">ATP-binding</keyword>
<evidence type="ECO:0000256" key="1">
    <source>
        <dbReference type="ARBA" id="ARBA00001946"/>
    </source>
</evidence>
<dbReference type="SUPFAM" id="SSF56112">
    <property type="entry name" value="Protein kinase-like (PK-like)"/>
    <property type="match status" value="1"/>
</dbReference>
<dbReference type="PROSITE" id="PS50011">
    <property type="entry name" value="PROTEIN_KINASE_DOM"/>
    <property type="match status" value="1"/>
</dbReference>
<dbReference type="PIRSF" id="PIRSF000654">
    <property type="entry name" value="Integrin-linked_kinase"/>
    <property type="match status" value="1"/>
</dbReference>
<evidence type="ECO:0000256" key="4">
    <source>
        <dbReference type="ARBA" id="ARBA00022723"/>
    </source>
</evidence>
<dbReference type="PANTHER" id="PTHR24346">
    <property type="entry name" value="MAP/MICROTUBULE AFFINITY-REGULATING KINASE"/>
    <property type="match status" value="1"/>
</dbReference>
<dbReference type="InterPro" id="IPR008271">
    <property type="entry name" value="Ser/Thr_kinase_AS"/>
</dbReference>
<keyword evidence="12" id="KW-0418">Kinase</keyword>
<dbReference type="InterPro" id="IPR000719">
    <property type="entry name" value="Prot_kinase_dom"/>
</dbReference>
<evidence type="ECO:0000256" key="3">
    <source>
        <dbReference type="ARBA" id="ARBA00022553"/>
    </source>
</evidence>
<keyword evidence="9" id="KW-0832">Ubl conjugation</keyword>
<dbReference type="GO" id="GO:0005524">
    <property type="term" value="F:ATP binding"/>
    <property type="evidence" value="ECO:0007669"/>
    <property type="project" value="UniProtKB-UniRule"/>
</dbReference>
<protein>
    <submittedName>
        <fullName evidence="15">Protein kinase domain-containing protein</fullName>
    </submittedName>
</protein>
<keyword evidence="8" id="KW-0460">Magnesium</keyword>
<dbReference type="Pfam" id="PF00069">
    <property type="entry name" value="Pkinase"/>
    <property type="match status" value="1"/>
</dbReference>
<proteinExistence type="inferred from homology"/>
<dbReference type="InterPro" id="IPR017441">
    <property type="entry name" value="Protein_kinase_ATP_BS"/>
</dbReference>
<dbReference type="InterPro" id="IPR011009">
    <property type="entry name" value="Kinase-like_dom_sf"/>
</dbReference>
<sequence>MEHKPRSSPKQILARIGFEFSGNYKLGSGRYSKVYKGYYRDGERFLAIKVIDLEQISIEFRHKFLPRELGVWKQLDHKNHVYLYKDFERAGYQFSIMELATDGDMLSYVQNKGPISEVSSRGWMLQLIDALAYIHQMEIAHRDLKLENILLFEGGILKIADYGFCKQSIDLAATFCGSKSYSAPEILRGVIYDTFKADIWSLGVIGYIMLTNTMPFREDVDNMDIVDAQRHRRYRYSSKLGLSFECKSAIDKMMTFDAKHRPNIYQCAQLEWFSPSSTSKGHNNTKRRRPSLSNYASYNSKIG</sequence>
<accession>A0A1I8BVR3</accession>
<keyword evidence="3" id="KW-0597">Phosphoprotein</keyword>
<comment type="cofactor">
    <cofactor evidence="1">
        <name>Mg(2+)</name>
        <dbReference type="ChEBI" id="CHEBI:18420"/>
    </cofactor>
</comment>
<evidence type="ECO:0000313" key="14">
    <source>
        <dbReference type="Proteomes" id="UP000095281"/>
    </source>
</evidence>
<dbReference type="GO" id="GO:0007283">
    <property type="term" value="P:spermatogenesis"/>
    <property type="evidence" value="ECO:0007669"/>
    <property type="project" value="UniProtKB-KW"/>
</dbReference>
<dbReference type="GO" id="GO:0000287">
    <property type="term" value="F:magnesium ion binding"/>
    <property type="evidence" value="ECO:0007669"/>
    <property type="project" value="UniProtKB-ARBA"/>
</dbReference>
<evidence type="ECO:0000256" key="2">
    <source>
        <dbReference type="ARBA" id="ARBA00022473"/>
    </source>
</evidence>
<feature type="domain" description="Protein kinase" evidence="13">
    <location>
        <begin position="20"/>
        <end position="273"/>
    </location>
</feature>
<evidence type="ECO:0000259" key="13">
    <source>
        <dbReference type="PROSITE" id="PS50011"/>
    </source>
</evidence>
<dbReference type="Proteomes" id="UP000095281">
    <property type="component" value="Unplaced"/>
</dbReference>
<keyword evidence="4" id="KW-0479">Metal-binding</keyword>
<evidence type="ECO:0000313" key="15">
    <source>
        <dbReference type="WBParaSite" id="MhA1_Contig707.frz3.gene10"/>
    </source>
</evidence>
<dbReference type="SMART" id="SM00220">
    <property type="entry name" value="S_TKc"/>
    <property type="match status" value="1"/>
</dbReference>
<dbReference type="GO" id="GO:0005737">
    <property type="term" value="C:cytoplasm"/>
    <property type="evidence" value="ECO:0007669"/>
    <property type="project" value="TreeGrafter"/>
</dbReference>